<keyword evidence="2" id="KW-1185">Reference proteome</keyword>
<organism evidence="1 2">
    <name type="scientific">Nocardioides marinus</name>
    <dbReference type="NCBI Taxonomy" id="374514"/>
    <lineage>
        <taxon>Bacteria</taxon>
        <taxon>Bacillati</taxon>
        <taxon>Actinomycetota</taxon>
        <taxon>Actinomycetes</taxon>
        <taxon>Propionibacteriales</taxon>
        <taxon>Nocardioidaceae</taxon>
        <taxon>Nocardioides</taxon>
    </lineage>
</organism>
<protein>
    <recommendedName>
        <fullName evidence="3">Class I SAM-dependent methyltransferase</fullName>
    </recommendedName>
</protein>
<evidence type="ECO:0000313" key="1">
    <source>
        <dbReference type="EMBL" id="NYI09857.1"/>
    </source>
</evidence>
<sequence>MSSASYDAIDYNLRPAKAIERKMLAELFRRLDRAAALKHYRYVGFGSPYFADFVLFHRALDIQSMVSIEREVDDRPRFEFNRPFGAVELMFGESAEVLPQLDWEQRSIVWLDYDDPLDTAMLNDIALCVDRLPSGSVLIVSARAQLDADPETRFAEFKENLEAFVPPELTVDDLGGWDIARHYRQIIDERINGAIRDRNIGRSDSVQVAYSQLVNFEYADGVKMMTVGGVILNQSDASHFRSCNFEEFEFFKPDAYAYRIKLPRLTPKEVRHLDALLPSGTPPDATDVGIPLTQSNKYAAVYRYFPKYVDVEG</sequence>
<dbReference type="InterPro" id="IPR046788">
    <property type="entry name" value="Methyltransf_35"/>
</dbReference>
<dbReference type="Pfam" id="PF20553">
    <property type="entry name" value="Methyltransf_35"/>
    <property type="match status" value="1"/>
</dbReference>
<dbReference type="AlphaFoldDB" id="A0A7Y9YF39"/>
<reference evidence="1 2" key="1">
    <citation type="submission" date="2020-07" db="EMBL/GenBank/DDBJ databases">
        <title>Sequencing the genomes of 1000 actinobacteria strains.</title>
        <authorList>
            <person name="Klenk H.-P."/>
        </authorList>
    </citation>
    <scope>NUCLEOTIDE SEQUENCE [LARGE SCALE GENOMIC DNA]</scope>
    <source>
        <strain evidence="1 2">DSM 18248</strain>
    </source>
</reference>
<evidence type="ECO:0008006" key="3">
    <source>
        <dbReference type="Google" id="ProtNLM"/>
    </source>
</evidence>
<comment type="caution">
    <text evidence="1">The sequence shown here is derived from an EMBL/GenBank/DDBJ whole genome shotgun (WGS) entry which is preliminary data.</text>
</comment>
<proteinExistence type="predicted"/>
<accession>A0A7Y9YF39</accession>
<dbReference type="EMBL" id="JACBZI010000001">
    <property type="protein sequence ID" value="NYI09857.1"/>
    <property type="molecule type" value="Genomic_DNA"/>
</dbReference>
<evidence type="ECO:0000313" key="2">
    <source>
        <dbReference type="Proteomes" id="UP000537326"/>
    </source>
</evidence>
<dbReference type="Proteomes" id="UP000537326">
    <property type="component" value="Unassembled WGS sequence"/>
</dbReference>
<gene>
    <name evidence="1" type="ORF">BKA05_001372</name>
</gene>
<name>A0A7Y9YF39_9ACTN</name>
<dbReference type="RefSeq" id="WP_179530777.1">
    <property type="nucleotide sequence ID" value="NZ_BAAAPP010000004.1"/>
</dbReference>